<accession>A0A7N0V9X4</accession>
<dbReference type="SMART" id="SM00432">
    <property type="entry name" value="MADS"/>
    <property type="match status" value="1"/>
</dbReference>
<proteinExistence type="predicted"/>
<keyword evidence="2" id="KW-0805">Transcription regulation</keyword>
<dbReference type="Proteomes" id="UP000594263">
    <property type="component" value="Unplaced"/>
</dbReference>
<evidence type="ECO:0000259" key="7">
    <source>
        <dbReference type="PROSITE" id="PS50066"/>
    </source>
</evidence>
<keyword evidence="9" id="KW-1185">Reference proteome</keyword>
<evidence type="ECO:0000256" key="5">
    <source>
        <dbReference type="ARBA" id="ARBA00023242"/>
    </source>
</evidence>
<dbReference type="PANTHER" id="PTHR11945:SF387">
    <property type="entry name" value="AGAMOUS-LIKE MADS-BOX PROTEIN AGL80"/>
    <property type="match status" value="1"/>
</dbReference>
<dbReference type="EnsemblPlants" id="Kaladp0476s0002.1.v1.1">
    <property type="protein sequence ID" value="Kaladp0476s0002.1.v1.1"/>
    <property type="gene ID" value="Kaladp0476s0002.v1.1"/>
</dbReference>
<keyword evidence="5" id="KW-0539">Nucleus</keyword>
<name>A0A7N0V9X4_KALFE</name>
<reference evidence="8" key="1">
    <citation type="submission" date="2021-01" db="UniProtKB">
        <authorList>
            <consortium name="EnsemblPlants"/>
        </authorList>
    </citation>
    <scope>IDENTIFICATION</scope>
</reference>
<evidence type="ECO:0000256" key="3">
    <source>
        <dbReference type="ARBA" id="ARBA00023125"/>
    </source>
</evidence>
<evidence type="ECO:0000313" key="8">
    <source>
        <dbReference type="EnsemblPlants" id="Kaladp0476s0002.1.v1.1"/>
    </source>
</evidence>
<dbReference type="Pfam" id="PF00319">
    <property type="entry name" value="SRF-TF"/>
    <property type="match status" value="1"/>
</dbReference>
<dbReference type="GO" id="GO:0000978">
    <property type="term" value="F:RNA polymerase II cis-regulatory region sequence-specific DNA binding"/>
    <property type="evidence" value="ECO:0007669"/>
    <property type="project" value="TreeGrafter"/>
</dbReference>
<organism evidence="8 9">
    <name type="scientific">Kalanchoe fedtschenkoi</name>
    <name type="common">Lavender scallops</name>
    <name type="synonym">South American air plant</name>
    <dbReference type="NCBI Taxonomy" id="63787"/>
    <lineage>
        <taxon>Eukaryota</taxon>
        <taxon>Viridiplantae</taxon>
        <taxon>Streptophyta</taxon>
        <taxon>Embryophyta</taxon>
        <taxon>Tracheophyta</taxon>
        <taxon>Spermatophyta</taxon>
        <taxon>Magnoliopsida</taxon>
        <taxon>eudicotyledons</taxon>
        <taxon>Gunneridae</taxon>
        <taxon>Pentapetalae</taxon>
        <taxon>Saxifragales</taxon>
        <taxon>Crassulaceae</taxon>
        <taxon>Kalanchoe</taxon>
    </lineage>
</organism>
<dbReference type="PANTHER" id="PTHR11945">
    <property type="entry name" value="MADS BOX PROTEIN"/>
    <property type="match status" value="1"/>
</dbReference>
<evidence type="ECO:0000256" key="1">
    <source>
        <dbReference type="ARBA" id="ARBA00004123"/>
    </source>
</evidence>
<dbReference type="SUPFAM" id="SSF55455">
    <property type="entry name" value="SRF-like"/>
    <property type="match status" value="1"/>
</dbReference>
<dbReference type="PROSITE" id="PS50066">
    <property type="entry name" value="MADS_BOX_2"/>
    <property type="match status" value="1"/>
</dbReference>
<dbReference type="GO" id="GO:0005634">
    <property type="term" value="C:nucleus"/>
    <property type="evidence" value="ECO:0007669"/>
    <property type="project" value="UniProtKB-SubCell"/>
</dbReference>
<dbReference type="AlphaFoldDB" id="A0A7N0V9X4"/>
<protein>
    <recommendedName>
        <fullName evidence="7">MADS-box domain-containing protein</fullName>
    </recommendedName>
</protein>
<dbReference type="CDD" id="cd00266">
    <property type="entry name" value="MADS_SRF_like"/>
    <property type="match status" value="1"/>
</dbReference>
<dbReference type="Gramene" id="Kaladp0476s0002.1.v1.1">
    <property type="protein sequence ID" value="Kaladp0476s0002.1.v1.1"/>
    <property type="gene ID" value="Kaladp0476s0002.v1.1"/>
</dbReference>
<dbReference type="GO" id="GO:0045944">
    <property type="term" value="P:positive regulation of transcription by RNA polymerase II"/>
    <property type="evidence" value="ECO:0007669"/>
    <property type="project" value="InterPro"/>
</dbReference>
<dbReference type="InterPro" id="IPR033897">
    <property type="entry name" value="SRF-like_MADS-box"/>
</dbReference>
<dbReference type="InterPro" id="IPR002100">
    <property type="entry name" value="TF_MADSbox"/>
</dbReference>
<keyword evidence="4" id="KW-0804">Transcription</keyword>
<dbReference type="Gene3D" id="3.40.1810.10">
    <property type="entry name" value="Transcription factor, MADS-box"/>
    <property type="match status" value="1"/>
</dbReference>
<dbReference type="GO" id="GO:0000981">
    <property type="term" value="F:DNA-binding transcription factor activity, RNA polymerase II-specific"/>
    <property type="evidence" value="ECO:0007669"/>
    <property type="project" value="InterPro"/>
</dbReference>
<sequence>MRRQKFKLAFIANNSARKATYKKRKRGLIKKVNELSTLCGVDACAIIYSPYETHPVVWPPSAIGVQRVLSQFTRMPEMEQSKTKVNQETFLRHRIVKTKEQLKKQVKDNREEEMTEVMFQCLTGKDMMNLNMTDLNDITWLVDHCLREINKKCEKLKNSGRDAGTANVVGADPILEEIKPLILNVNPNFSTGFNPSVAADGMQSSTWLAGGFVNNNGASSSYNSNQLQGRPGIANDIMQGQPQ</sequence>
<dbReference type="InterPro" id="IPR036879">
    <property type="entry name" value="TF_MADSbox_sf"/>
</dbReference>
<evidence type="ECO:0000313" key="9">
    <source>
        <dbReference type="Proteomes" id="UP000594263"/>
    </source>
</evidence>
<comment type="subcellular location">
    <subcellularLocation>
        <location evidence="1">Nucleus</location>
    </subcellularLocation>
</comment>
<dbReference type="GO" id="GO:0046983">
    <property type="term" value="F:protein dimerization activity"/>
    <property type="evidence" value="ECO:0007669"/>
    <property type="project" value="InterPro"/>
</dbReference>
<keyword evidence="3" id="KW-0238">DNA-binding</keyword>
<feature type="region of interest" description="Disordered" evidence="6">
    <location>
        <begin position="223"/>
        <end position="243"/>
    </location>
</feature>
<evidence type="ECO:0000256" key="4">
    <source>
        <dbReference type="ARBA" id="ARBA00023163"/>
    </source>
</evidence>
<evidence type="ECO:0000256" key="2">
    <source>
        <dbReference type="ARBA" id="ARBA00023015"/>
    </source>
</evidence>
<evidence type="ECO:0000256" key="6">
    <source>
        <dbReference type="SAM" id="MobiDB-lite"/>
    </source>
</evidence>
<dbReference type="FunFam" id="3.40.1810.10:FF:000018">
    <property type="entry name" value="agamous-like MADS-box protein AGL80"/>
    <property type="match status" value="1"/>
</dbReference>
<feature type="domain" description="MADS-box" evidence="7">
    <location>
        <begin position="1"/>
        <end position="49"/>
    </location>
</feature>
<dbReference type="PRINTS" id="PR00404">
    <property type="entry name" value="MADSDOMAIN"/>
</dbReference>